<evidence type="ECO:0000313" key="7">
    <source>
        <dbReference type="Proteomes" id="UP000284006"/>
    </source>
</evidence>
<dbReference type="GO" id="GO:0016874">
    <property type="term" value="F:ligase activity"/>
    <property type="evidence" value="ECO:0007669"/>
    <property type="project" value="UniProtKB-KW"/>
</dbReference>
<keyword evidence="1" id="KW-0436">Ligase</keyword>
<dbReference type="EMBL" id="QYUP01000121">
    <property type="protein sequence ID" value="RJG15051.1"/>
    <property type="molecule type" value="Genomic_DNA"/>
</dbReference>
<dbReference type="PROSITE" id="PS50975">
    <property type="entry name" value="ATP_GRASP"/>
    <property type="match status" value="1"/>
</dbReference>
<evidence type="ECO:0000313" key="6">
    <source>
        <dbReference type="EMBL" id="RJG15051.1"/>
    </source>
</evidence>
<evidence type="ECO:0000259" key="5">
    <source>
        <dbReference type="PROSITE" id="PS50975"/>
    </source>
</evidence>
<accession>A0A418XRD9</accession>
<dbReference type="OrthoDB" id="9803907at2"/>
<keyword evidence="3 4" id="KW-0067">ATP-binding</keyword>
<dbReference type="GO" id="GO:0046872">
    <property type="term" value="F:metal ion binding"/>
    <property type="evidence" value="ECO:0007669"/>
    <property type="project" value="InterPro"/>
</dbReference>
<comment type="caution">
    <text evidence="6">The sequence shown here is derived from an EMBL/GenBank/DDBJ whole genome shotgun (WGS) entry which is preliminary data.</text>
</comment>
<proteinExistence type="predicted"/>
<evidence type="ECO:0000256" key="3">
    <source>
        <dbReference type="ARBA" id="ARBA00022840"/>
    </source>
</evidence>
<protein>
    <submittedName>
        <fullName evidence="6">ATP-grasp domain-containing protein</fullName>
    </submittedName>
</protein>
<evidence type="ECO:0000256" key="4">
    <source>
        <dbReference type="PROSITE-ProRule" id="PRU00409"/>
    </source>
</evidence>
<dbReference type="PANTHER" id="PTHR43585">
    <property type="entry name" value="FUMIPYRROLE BIOSYNTHESIS PROTEIN C"/>
    <property type="match status" value="1"/>
</dbReference>
<dbReference type="PANTHER" id="PTHR43585:SF2">
    <property type="entry name" value="ATP-GRASP ENZYME FSQD"/>
    <property type="match status" value="1"/>
</dbReference>
<keyword evidence="2 4" id="KW-0547">Nucleotide-binding</keyword>
<name>A0A418XRD9_9BURK</name>
<dbReference type="InterPro" id="IPR011761">
    <property type="entry name" value="ATP-grasp"/>
</dbReference>
<dbReference type="RefSeq" id="WP_119811587.1">
    <property type="nucleotide sequence ID" value="NZ_QYUP01000121.1"/>
</dbReference>
<organism evidence="6 7">
    <name type="scientific">Massilia cavernae</name>
    <dbReference type="NCBI Taxonomy" id="2320864"/>
    <lineage>
        <taxon>Bacteria</taxon>
        <taxon>Pseudomonadati</taxon>
        <taxon>Pseudomonadota</taxon>
        <taxon>Betaproteobacteria</taxon>
        <taxon>Burkholderiales</taxon>
        <taxon>Oxalobacteraceae</taxon>
        <taxon>Telluria group</taxon>
        <taxon>Massilia</taxon>
    </lineage>
</organism>
<dbReference type="GO" id="GO:0005524">
    <property type="term" value="F:ATP binding"/>
    <property type="evidence" value="ECO:0007669"/>
    <property type="project" value="UniProtKB-UniRule"/>
</dbReference>
<evidence type="ECO:0000256" key="1">
    <source>
        <dbReference type="ARBA" id="ARBA00022598"/>
    </source>
</evidence>
<gene>
    <name evidence="6" type="ORF">D3872_15175</name>
</gene>
<dbReference type="Gene3D" id="3.30.470.20">
    <property type="entry name" value="ATP-grasp fold, B domain"/>
    <property type="match status" value="1"/>
</dbReference>
<keyword evidence="7" id="KW-1185">Reference proteome</keyword>
<dbReference type="Pfam" id="PF13535">
    <property type="entry name" value="ATP-grasp_4"/>
    <property type="match status" value="1"/>
</dbReference>
<dbReference type="SUPFAM" id="SSF56059">
    <property type="entry name" value="Glutathione synthetase ATP-binding domain-like"/>
    <property type="match status" value="1"/>
</dbReference>
<sequence>MQDKFVLIVDAYSTGAELAPKLRARGVASIHVQSTQTIPADFLPGFRPDDFTVNIVYRDLPDCLARIEAVFAGAKPSWVMAGTETAVELADLLAAQFGLPGNPVASSRSRRDKYDMARALAKAGLATPACLRTDDLQALLDWAGQRASWPIVVKPLASAGNDNVFFCNSPDQLRSAFGAMFGQRNRMGEINTHVLAQTFLRGTQYVVNSVSIDGQHYFSDIWIDRRKVMPGASNIYDCEELLAATGEVQNRLTGYMRKVLDALELRNGPAHSEVMMTELGPVLIETGARLQGSMLEQPVIDALGASQITLAVERCCDPQAFLRRLSQPYTLTRHVMCVALISNQAGIVDDVSGFEAVRKLASYACHFHTPIPGDEIRCTTDLFSIPGVVYLSHADQDVLRRDYDTIRALERAKRMFSVCQAEFA</sequence>
<dbReference type="Proteomes" id="UP000284006">
    <property type="component" value="Unassembled WGS sequence"/>
</dbReference>
<dbReference type="NCBIfam" id="NF005543">
    <property type="entry name" value="PRK07206.1"/>
    <property type="match status" value="1"/>
</dbReference>
<dbReference type="AlphaFoldDB" id="A0A418XRD9"/>
<reference evidence="6 7" key="1">
    <citation type="submission" date="2018-09" db="EMBL/GenBank/DDBJ databases">
        <authorList>
            <person name="Zhu H."/>
        </authorList>
    </citation>
    <scope>NUCLEOTIDE SEQUENCE [LARGE SCALE GENOMIC DNA]</scope>
    <source>
        <strain evidence="6 7">K1S02-61</strain>
    </source>
</reference>
<evidence type="ECO:0000256" key="2">
    <source>
        <dbReference type="ARBA" id="ARBA00022741"/>
    </source>
</evidence>
<dbReference type="InterPro" id="IPR052032">
    <property type="entry name" value="ATP-dep_AA_Ligase"/>
</dbReference>
<feature type="domain" description="ATP-grasp" evidence="5">
    <location>
        <begin position="117"/>
        <end position="316"/>
    </location>
</feature>